<dbReference type="EMBL" id="JAASQR010000001">
    <property type="protein sequence ID" value="NIJ15268.1"/>
    <property type="molecule type" value="Genomic_DNA"/>
</dbReference>
<evidence type="ECO:0000313" key="7">
    <source>
        <dbReference type="EMBL" id="NIJ15268.1"/>
    </source>
</evidence>
<dbReference type="GO" id="GO:0003700">
    <property type="term" value="F:DNA-binding transcription factor activity"/>
    <property type="evidence" value="ECO:0007669"/>
    <property type="project" value="TreeGrafter"/>
</dbReference>
<dbReference type="AlphaFoldDB" id="A0A846M2H5"/>
<evidence type="ECO:0000256" key="4">
    <source>
        <dbReference type="ARBA" id="ARBA00023163"/>
    </source>
</evidence>
<sequence length="235" mass="25662">MFDPWQLNIHGGRKRDVEKIAKSPRTGQTRARFVRESADVRRQALIDATAQCLAEKGVGGTSVRAICARAGVSAGLLTHYFDGVEALILATYRDVGEKVAAAMEQAVAQAGPDPRARLWAYLHANLQPPVLDPNLLATWISFWSLVKTNPEIAATHAETYGGSRERLEVLLREAAPQIPRPAARVAAIALTAMLDGLWLELCLDSSTFSTDEALAMVEEAMTYIVEKPRTDPVDQ</sequence>
<dbReference type="InterPro" id="IPR009057">
    <property type="entry name" value="Homeodomain-like_sf"/>
</dbReference>
<dbReference type="Pfam" id="PF00440">
    <property type="entry name" value="TetR_N"/>
    <property type="match status" value="1"/>
</dbReference>
<keyword evidence="8" id="KW-1185">Reference proteome</keyword>
<evidence type="ECO:0000256" key="1">
    <source>
        <dbReference type="ARBA" id="ARBA00022491"/>
    </source>
</evidence>
<dbReference type="PANTHER" id="PTHR30055">
    <property type="entry name" value="HTH-TYPE TRANSCRIPTIONAL REGULATOR RUTR"/>
    <property type="match status" value="1"/>
</dbReference>
<evidence type="ECO:0000256" key="3">
    <source>
        <dbReference type="ARBA" id="ARBA00023125"/>
    </source>
</evidence>
<dbReference type="InterPro" id="IPR050109">
    <property type="entry name" value="HTH-type_TetR-like_transc_reg"/>
</dbReference>
<dbReference type="Gene3D" id="1.10.357.10">
    <property type="entry name" value="Tetracycline Repressor, domain 2"/>
    <property type="match status" value="1"/>
</dbReference>
<dbReference type="NCBIfam" id="NF001978">
    <property type="entry name" value="PRK00767.1"/>
    <property type="match status" value="1"/>
</dbReference>
<evidence type="ECO:0000313" key="8">
    <source>
        <dbReference type="Proteomes" id="UP000576821"/>
    </source>
</evidence>
<keyword evidence="2" id="KW-0805">Transcription regulation</keyword>
<accession>A0A846M2H5</accession>
<reference evidence="7 8" key="1">
    <citation type="submission" date="2020-03" db="EMBL/GenBank/DDBJ databases">
        <title>Genomic Encyclopedia of Type Strains, Phase IV (KMG-IV): sequencing the most valuable type-strain genomes for metagenomic binning, comparative biology and taxonomic classification.</title>
        <authorList>
            <person name="Goeker M."/>
        </authorList>
    </citation>
    <scope>NUCLEOTIDE SEQUENCE [LARGE SCALE GENOMIC DNA]</scope>
    <source>
        <strain evidence="7 8">DSM 21299</strain>
    </source>
</reference>
<protein>
    <submittedName>
        <fullName evidence="7">AcrR family transcriptional regulator</fullName>
    </submittedName>
</protein>
<evidence type="ECO:0000259" key="6">
    <source>
        <dbReference type="PROSITE" id="PS50977"/>
    </source>
</evidence>
<gene>
    <name evidence="7" type="ORF">FHS54_000217</name>
</gene>
<dbReference type="SUPFAM" id="SSF48498">
    <property type="entry name" value="Tetracyclin repressor-like, C-terminal domain"/>
    <property type="match status" value="1"/>
</dbReference>
<proteinExistence type="predicted"/>
<keyword evidence="4" id="KW-0804">Transcription</keyword>
<dbReference type="PANTHER" id="PTHR30055:SF228">
    <property type="entry name" value="TRANSCRIPTIONAL REGULATOR-RELATED"/>
    <property type="match status" value="1"/>
</dbReference>
<feature type="DNA-binding region" description="H-T-H motif" evidence="5">
    <location>
        <begin position="62"/>
        <end position="81"/>
    </location>
</feature>
<dbReference type="SUPFAM" id="SSF46689">
    <property type="entry name" value="Homeodomain-like"/>
    <property type="match status" value="1"/>
</dbReference>
<dbReference type="Proteomes" id="UP000576821">
    <property type="component" value="Unassembled WGS sequence"/>
</dbReference>
<dbReference type="PRINTS" id="PR00455">
    <property type="entry name" value="HTHTETR"/>
</dbReference>
<dbReference type="InterPro" id="IPR036271">
    <property type="entry name" value="Tet_transcr_reg_TetR-rel_C_sf"/>
</dbReference>
<feature type="domain" description="HTH tetR-type" evidence="6">
    <location>
        <begin position="39"/>
        <end position="99"/>
    </location>
</feature>
<dbReference type="InterPro" id="IPR039538">
    <property type="entry name" value="BetI_C"/>
</dbReference>
<dbReference type="GO" id="GO:0000976">
    <property type="term" value="F:transcription cis-regulatory region binding"/>
    <property type="evidence" value="ECO:0007669"/>
    <property type="project" value="TreeGrafter"/>
</dbReference>
<organism evidence="7 8">
    <name type="scientific">Sphingobium vermicomposti</name>
    <dbReference type="NCBI Taxonomy" id="529005"/>
    <lineage>
        <taxon>Bacteria</taxon>
        <taxon>Pseudomonadati</taxon>
        <taxon>Pseudomonadota</taxon>
        <taxon>Alphaproteobacteria</taxon>
        <taxon>Sphingomonadales</taxon>
        <taxon>Sphingomonadaceae</taxon>
        <taxon>Sphingobium</taxon>
    </lineage>
</organism>
<dbReference type="PROSITE" id="PS50977">
    <property type="entry name" value="HTH_TETR_2"/>
    <property type="match status" value="1"/>
</dbReference>
<keyword evidence="3 5" id="KW-0238">DNA-binding</keyword>
<dbReference type="InterPro" id="IPR001647">
    <property type="entry name" value="HTH_TetR"/>
</dbReference>
<name>A0A846M2H5_9SPHN</name>
<comment type="caution">
    <text evidence="7">The sequence shown here is derived from an EMBL/GenBank/DDBJ whole genome shotgun (WGS) entry which is preliminary data.</text>
</comment>
<evidence type="ECO:0000256" key="5">
    <source>
        <dbReference type="PROSITE-ProRule" id="PRU00335"/>
    </source>
</evidence>
<evidence type="ECO:0000256" key="2">
    <source>
        <dbReference type="ARBA" id="ARBA00023015"/>
    </source>
</evidence>
<keyword evidence="1" id="KW-0678">Repressor</keyword>
<dbReference type="Pfam" id="PF13977">
    <property type="entry name" value="TetR_C_6"/>
    <property type="match status" value="1"/>
</dbReference>